<dbReference type="InterPro" id="IPR039994">
    <property type="entry name" value="NO66-like"/>
</dbReference>
<comment type="cofactor">
    <cofactor evidence="1">
        <name>Fe(2+)</name>
        <dbReference type="ChEBI" id="CHEBI:29033"/>
    </cofactor>
</comment>
<dbReference type="PANTHER" id="PTHR13096">
    <property type="entry name" value="MINA53 MYC INDUCED NUCLEAR ANTIGEN"/>
    <property type="match status" value="1"/>
</dbReference>
<evidence type="ECO:0000256" key="2">
    <source>
        <dbReference type="ARBA" id="ARBA00022723"/>
    </source>
</evidence>
<gene>
    <name evidence="5" type="ORF">GCM10017621_14490</name>
</gene>
<organism evidence="5 6">
    <name type="scientific">Maricaulis virginensis</name>
    <dbReference type="NCBI Taxonomy" id="144022"/>
    <lineage>
        <taxon>Bacteria</taxon>
        <taxon>Pseudomonadati</taxon>
        <taxon>Pseudomonadota</taxon>
        <taxon>Alphaproteobacteria</taxon>
        <taxon>Maricaulales</taxon>
        <taxon>Maricaulaceae</taxon>
        <taxon>Maricaulis</taxon>
    </lineage>
</organism>
<reference evidence="5" key="2">
    <citation type="submission" date="2023-01" db="EMBL/GenBank/DDBJ databases">
        <authorList>
            <person name="Sun Q."/>
            <person name="Evtushenko L."/>
        </authorList>
    </citation>
    <scope>NUCLEOTIDE SEQUENCE</scope>
    <source>
        <strain evidence="5">VKM B-1513</strain>
    </source>
</reference>
<reference evidence="5" key="1">
    <citation type="journal article" date="2014" name="Int. J. Syst. Evol. Microbiol.">
        <title>Complete genome sequence of Corynebacterium casei LMG S-19264T (=DSM 44701T), isolated from a smear-ripened cheese.</title>
        <authorList>
            <consortium name="US DOE Joint Genome Institute (JGI-PGF)"/>
            <person name="Walter F."/>
            <person name="Albersmeier A."/>
            <person name="Kalinowski J."/>
            <person name="Ruckert C."/>
        </authorList>
    </citation>
    <scope>NUCLEOTIDE SEQUENCE</scope>
    <source>
        <strain evidence="5">VKM B-1513</strain>
    </source>
</reference>
<dbReference type="PANTHER" id="PTHR13096:SF9">
    <property type="entry name" value="BIFUNCTIONAL LYSINE-SPECIFIC DEMETHYLASE AND HISTIDYL-HYDROXYLASE"/>
    <property type="match status" value="1"/>
</dbReference>
<dbReference type="Gene3D" id="2.60.120.650">
    <property type="entry name" value="Cupin"/>
    <property type="match status" value="1"/>
</dbReference>
<dbReference type="RefSeq" id="WP_271186304.1">
    <property type="nucleotide sequence ID" value="NZ_BSFE01000003.1"/>
</dbReference>
<keyword evidence="2" id="KW-0479">Metal-binding</keyword>
<evidence type="ECO:0000256" key="3">
    <source>
        <dbReference type="ARBA" id="ARBA00023004"/>
    </source>
</evidence>
<evidence type="ECO:0000256" key="1">
    <source>
        <dbReference type="ARBA" id="ARBA00001954"/>
    </source>
</evidence>
<dbReference type="GO" id="GO:0046872">
    <property type="term" value="F:metal ion binding"/>
    <property type="evidence" value="ECO:0007669"/>
    <property type="project" value="UniProtKB-KW"/>
</dbReference>
<keyword evidence="6" id="KW-1185">Reference proteome</keyword>
<dbReference type="AlphaFoldDB" id="A0A9W6MNI2"/>
<feature type="domain" description="JmjC" evidence="4">
    <location>
        <begin position="93"/>
        <end position="243"/>
    </location>
</feature>
<protein>
    <recommendedName>
        <fullName evidence="4">JmjC domain-containing protein</fullName>
    </recommendedName>
</protein>
<dbReference type="EMBL" id="BSFE01000003">
    <property type="protein sequence ID" value="GLK51941.1"/>
    <property type="molecule type" value="Genomic_DNA"/>
</dbReference>
<accession>A0A9W6MNI2</accession>
<dbReference type="PROSITE" id="PS51184">
    <property type="entry name" value="JMJC"/>
    <property type="match status" value="1"/>
</dbReference>
<dbReference type="GO" id="GO:0032453">
    <property type="term" value="F:histone H3K4 demethylase activity"/>
    <property type="evidence" value="ECO:0007669"/>
    <property type="project" value="TreeGrafter"/>
</dbReference>
<dbReference type="Proteomes" id="UP001143486">
    <property type="component" value="Unassembled WGS sequence"/>
</dbReference>
<comment type="caution">
    <text evidence="5">The sequence shown here is derived from an EMBL/GenBank/DDBJ whole genome shotgun (WGS) entry which is preliminary data.</text>
</comment>
<sequence>MSRPAWLADPIASLIAPFDAETFFREYHEHKALIVHRDDPARYEGLLSIDRIDAIVSSRDLRAGSLDMARSEPPVRPDDFTFETGYIDPGGVADQYRRGATIILPQLHLADPVLGEFCRAMEALLSCHVQTNIYLTPPHNQGFRTHYDDHDVFVLQVSGEKYWRLYDTPVENPYRGEGFRPDDHKVGEPVEEFVLKAGECAYVPRGLMHDASTHGDEPSLHITLGLIVKTWADLMLEAVSEVALRHPAFRRSLPVGYARPDFDRSEAQSHFASLAETLSREARLDEAMDLFADSFIRSRMPDVRGTISGFAAPSEPGQTFRLRPFVPWRLAGDGDDVVIVTAGGEVRFPAAAEPGLHTLLDGGTISLETFADLDPDAARDTLGKLHAFGLIVPGEA</sequence>
<dbReference type="CDD" id="cd02208">
    <property type="entry name" value="cupin_RmlC-like"/>
    <property type="match status" value="1"/>
</dbReference>
<evidence type="ECO:0000313" key="5">
    <source>
        <dbReference type="EMBL" id="GLK51941.1"/>
    </source>
</evidence>
<dbReference type="GO" id="GO:0051864">
    <property type="term" value="F:histone H3K36 demethylase activity"/>
    <property type="evidence" value="ECO:0007669"/>
    <property type="project" value="TreeGrafter"/>
</dbReference>
<evidence type="ECO:0000313" key="6">
    <source>
        <dbReference type="Proteomes" id="UP001143486"/>
    </source>
</evidence>
<dbReference type="SUPFAM" id="SSF51197">
    <property type="entry name" value="Clavaminate synthase-like"/>
    <property type="match status" value="1"/>
</dbReference>
<dbReference type="InterPro" id="IPR003347">
    <property type="entry name" value="JmjC_dom"/>
</dbReference>
<name>A0A9W6MNI2_9PROT</name>
<dbReference type="Pfam" id="PF08007">
    <property type="entry name" value="JmjC_2"/>
    <property type="match status" value="1"/>
</dbReference>
<proteinExistence type="predicted"/>
<keyword evidence="3" id="KW-0408">Iron</keyword>
<evidence type="ECO:0000259" key="4">
    <source>
        <dbReference type="PROSITE" id="PS51184"/>
    </source>
</evidence>